<comment type="caution">
    <text evidence="1">The sequence shown here is derived from an EMBL/GenBank/DDBJ whole genome shotgun (WGS) entry which is preliminary data.</text>
</comment>
<accession>A0AAD9JLP9</accession>
<dbReference type="AlphaFoldDB" id="A0AAD9JLP9"/>
<organism evidence="1 2">
    <name type="scientific">Paralvinella palmiformis</name>
    <dbReference type="NCBI Taxonomy" id="53620"/>
    <lineage>
        <taxon>Eukaryota</taxon>
        <taxon>Metazoa</taxon>
        <taxon>Spiralia</taxon>
        <taxon>Lophotrochozoa</taxon>
        <taxon>Annelida</taxon>
        <taxon>Polychaeta</taxon>
        <taxon>Sedentaria</taxon>
        <taxon>Canalipalpata</taxon>
        <taxon>Terebellida</taxon>
        <taxon>Terebelliformia</taxon>
        <taxon>Alvinellidae</taxon>
        <taxon>Paralvinella</taxon>
    </lineage>
</organism>
<keyword evidence="2" id="KW-1185">Reference proteome</keyword>
<reference evidence="1" key="1">
    <citation type="journal article" date="2023" name="Mol. Biol. Evol.">
        <title>Third-Generation Sequencing Reveals the Adaptive Role of the Epigenome in Three Deep-Sea Polychaetes.</title>
        <authorList>
            <person name="Perez M."/>
            <person name="Aroh O."/>
            <person name="Sun Y."/>
            <person name="Lan Y."/>
            <person name="Juniper S.K."/>
            <person name="Young C.R."/>
            <person name="Angers B."/>
            <person name="Qian P.Y."/>
        </authorList>
    </citation>
    <scope>NUCLEOTIDE SEQUENCE</scope>
    <source>
        <strain evidence="1">P08H-3</strain>
    </source>
</reference>
<protein>
    <submittedName>
        <fullName evidence="1">Uncharacterized protein</fullName>
    </submittedName>
</protein>
<gene>
    <name evidence="1" type="ORF">LSH36_257g03077</name>
</gene>
<dbReference type="EMBL" id="JAODUP010000257">
    <property type="protein sequence ID" value="KAK2154790.1"/>
    <property type="molecule type" value="Genomic_DNA"/>
</dbReference>
<proteinExistence type="predicted"/>
<evidence type="ECO:0000313" key="1">
    <source>
        <dbReference type="EMBL" id="KAK2154790.1"/>
    </source>
</evidence>
<sequence length="224" mass="25306">MDIPDQKQDNFATTKARMNSAFDHLKEEMKEIQRQDVMLFKELMYIRHIIRLLSNYPDRRSYSISALDPSAQNLTSPLDVAGYRRASLTRVSSAPLERNESEDTISEEDDVQLASSLNSSVSARPVSVAVDRLLPDTDFIYALAPLPPVFKKLMEPPSGDVLETLDPVPEDPNILRQLSKVYSTSTPCTLYDNSLHEYVARRKLFQRQNSIDEQDSIPTEGVSG</sequence>
<evidence type="ECO:0000313" key="2">
    <source>
        <dbReference type="Proteomes" id="UP001208570"/>
    </source>
</evidence>
<dbReference type="Proteomes" id="UP001208570">
    <property type="component" value="Unassembled WGS sequence"/>
</dbReference>
<name>A0AAD9JLP9_9ANNE</name>